<comment type="caution">
    <text evidence="1">The sequence shown here is derived from an EMBL/GenBank/DDBJ whole genome shotgun (WGS) entry which is preliminary data.</text>
</comment>
<gene>
    <name evidence="1" type="ORF">L6452_14003</name>
</gene>
<proteinExistence type="predicted"/>
<reference evidence="2" key="1">
    <citation type="journal article" date="2022" name="Mol. Ecol. Resour.">
        <title>The genomes of chicory, endive, great burdock and yacon provide insights into Asteraceae palaeo-polyploidization history and plant inulin production.</title>
        <authorList>
            <person name="Fan W."/>
            <person name="Wang S."/>
            <person name="Wang H."/>
            <person name="Wang A."/>
            <person name="Jiang F."/>
            <person name="Liu H."/>
            <person name="Zhao H."/>
            <person name="Xu D."/>
            <person name="Zhang Y."/>
        </authorList>
    </citation>
    <scope>NUCLEOTIDE SEQUENCE [LARGE SCALE GENOMIC DNA]</scope>
    <source>
        <strain evidence="2">cv. Niubang</strain>
    </source>
</reference>
<dbReference type="EMBL" id="CM042050">
    <property type="protein sequence ID" value="KAI3734532.1"/>
    <property type="molecule type" value="Genomic_DNA"/>
</dbReference>
<evidence type="ECO:0000313" key="1">
    <source>
        <dbReference type="EMBL" id="KAI3734532.1"/>
    </source>
</evidence>
<accession>A0ACB9CK78</accession>
<protein>
    <submittedName>
        <fullName evidence="1">Uncharacterized protein</fullName>
    </submittedName>
</protein>
<evidence type="ECO:0000313" key="2">
    <source>
        <dbReference type="Proteomes" id="UP001055879"/>
    </source>
</evidence>
<organism evidence="1 2">
    <name type="scientific">Arctium lappa</name>
    <name type="common">Greater burdock</name>
    <name type="synonym">Lappa major</name>
    <dbReference type="NCBI Taxonomy" id="4217"/>
    <lineage>
        <taxon>Eukaryota</taxon>
        <taxon>Viridiplantae</taxon>
        <taxon>Streptophyta</taxon>
        <taxon>Embryophyta</taxon>
        <taxon>Tracheophyta</taxon>
        <taxon>Spermatophyta</taxon>
        <taxon>Magnoliopsida</taxon>
        <taxon>eudicotyledons</taxon>
        <taxon>Gunneridae</taxon>
        <taxon>Pentapetalae</taxon>
        <taxon>asterids</taxon>
        <taxon>campanulids</taxon>
        <taxon>Asterales</taxon>
        <taxon>Asteraceae</taxon>
        <taxon>Carduoideae</taxon>
        <taxon>Cardueae</taxon>
        <taxon>Arctiinae</taxon>
        <taxon>Arctium</taxon>
    </lineage>
</organism>
<sequence length="94" mass="11407">MKKEIACVDCEGIWPSIGIWVFQDFEEWRKEKEFDFASYYQFSDRPFLLNPYRQHHTLPLLLFSRLIDSDHTESTTMEDFFYLLLDGSKDFRQP</sequence>
<keyword evidence="2" id="KW-1185">Reference proteome</keyword>
<reference evidence="1 2" key="2">
    <citation type="journal article" date="2022" name="Mol. Ecol. Resour.">
        <title>The genomes of chicory, endive, great burdock and yacon provide insights into Asteraceae paleo-polyploidization history and plant inulin production.</title>
        <authorList>
            <person name="Fan W."/>
            <person name="Wang S."/>
            <person name="Wang H."/>
            <person name="Wang A."/>
            <person name="Jiang F."/>
            <person name="Liu H."/>
            <person name="Zhao H."/>
            <person name="Xu D."/>
            <person name="Zhang Y."/>
        </authorList>
    </citation>
    <scope>NUCLEOTIDE SEQUENCE [LARGE SCALE GENOMIC DNA]</scope>
    <source>
        <strain evidence="2">cv. Niubang</strain>
    </source>
</reference>
<dbReference type="Proteomes" id="UP001055879">
    <property type="component" value="Linkage Group LG04"/>
</dbReference>
<name>A0ACB9CK78_ARCLA</name>